<name>K0JZ59_SACES</name>
<dbReference type="OrthoDB" id="568480at2"/>
<dbReference type="PANTHER" id="PTHR43845:SF1">
    <property type="entry name" value="BLR5969 PROTEIN"/>
    <property type="match status" value="1"/>
</dbReference>
<proteinExistence type="predicted"/>
<dbReference type="STRING" id="1179773.BN6_41290"/>
<dbReference type="PATRIC" id="fig|1179773.3.peg.4132"/>
<organism evidence="1 2">
    <name type="scientific">Saccharothrix espanaensis (strain ATCC 51144 / DSM 44229 / JCM 9112 / NBRC 15066 / NRRL 15764)</name>
    <dbReference type="NCBI Taxonomy" id="1179773"/>
    <lineage>
        <taxon>Bacteria</taxon>
        <taxon>Bacillati</taxon>
        <taxon>Actinomycetota</taxon>
        <taxon>Actinomycetes</taxon>
        <taxon>Pseudonocardiales</taxon>
        <taxon>Pseudonocardiaceae</taxon>
        <taxon>Saccharothrix</taxon>
    </lineage>
</organism>
<sequence length="481" mass="52870">MDADRPGRVAEGFRSFFADDRVPESVLELFHRVAATVPAYRKFLAEHGVDPERVVTLDDFRRLPPTDKDNYHRRYPLPELCRDGRLDGCDLVAVSSGSSGRPTAWPRSLVDELAITRRFEQVFRDAFRAHERSTLAVVCFPLGTWVGGLFTTACVRHLAAKGYPITAVAPGNNKAEILRVLPELAGHFEQVVLMGYPPFVKDVVDSAHFDPAGFDWAAHDVKLVLAGEVFSEQWRTLVAGRLGIADPVRATASLYGTADAGVLGNETPLSVSVRRFLAGRPDLARELFGGSRLPTLVQYDPASRFFEEADGTLLFSGDNGIPLIRYHIADEGGLVSSVDMREFLARNGCTIPFDNELPFVFVFGRSLFTVSYFGANVYPENVSVGLEQPGVSDLVTGKFVLEAVSDADEDAALRVTVELAPGRTGDPGVIAESIRAHLVRLNSEFAHYVPAERQLPQVVLRPAGDPEHFPVGVKHRYTRAR</sequence>
<dbReference type="EC" id="6.2.1.30" evidence="1"/>
<gene>
    <name evidence="1" type="ordered locus">BN6_41290</name>
</gene>
<dbReference type="AlphaFoldDB" id="K0JZ59"/>
<reference evidence="1 2" key="1">
    <citation type="journal article" date="2012" name="BMC Genomics">
        <title>Complete genome sequence of Saccharothrix espanaensis DSM 44229T and comparison to the other completely sequenced Pseudonocardiaceae.</title>
        <authorList>
            <person name="Strobel T."/>
            <person name="Al-Dilaimi A."/>
            <person name="Blom J."/>
            <person name="Gessner A."/>
            <person name="Kalinowski J."/>
            <person name="Luzhetska M."/>
            <person name="Puhler A."/>
            <person name="Szczepanowski R."/>
            <person name="Bechthold A."/>
            <person name="Ruckert C."/>
        </authorList>
    </citation>
    <scope>NUCLEOTIDE SEQUENCE [LARGE SCALE GENOMIC DNA]</scope>
    <source>
        <strain evidence="2">ATCC 51144 / DSM 44229 / JCM 9112 / NBRC 15066 / NRRL 15764</strain>
    </source>
</reference>
<dbReference type="HOGENOM" id="CLU_535023_0_0_11"/>
<dbReference type="BioCyc" id="SESP1179773:BN6_RS19990-MONOMER"/>
<dbReference type="PANTHER" id="PTHR43845">
    <property type="entry name" value="BLR5969 PROTEIN"/>
    <property type="match status" value="1"/>
</dbReference>
<dbReference type="RefSeq" id="WP_015101528.1">
    <property type="nucleotide sequence ID" value="NC_019673.1"/>
</dbReference>
<dbReference type="eggNOG" id="COG1541">
    <property type="taxonomic scope" value="Bacteria"/>
</dbReference>
<dbReference type="SUPFAM" id="SSF56801">
    <property type="entry name" value="Acetyl-CoA synthetase-like"/>
    <property type="match status" value="1"/>
</dbReference>
<evidence type="ECO:0000313" key="2">
    <source>
        <dbReference type="Proteomes" id="UP000006281"/>
    </source>
</evidence>
<dbReference type="GO" id="GO:0047475">
    <property type="term" value="F:phenylacetate-CoA ligase activity"/>
    <property type="evidence" value="ECO:0007669"/>
    <property type="project" value="UniProtKB-EC"/>
</dbReference>
<accession>K0JZ59</accession>
<dbReference type="Gene3D" id="3.40.50.12780">
    <property type="entry name" value="N-terminal domain of ligase-like"/>
    <property type="match status" value="1"/>
</dbReference>
<dbReference type="EMBL" id="HE804045">
    <property type="protein sequence ID" value="CCH31416.1"/>
    <property type="molecule type" value="Genomic_DNA"/>
</dbReference>
<dbReference type="KEGG" id="sesp:BN6_41290"/>
<protein>
    <submittedName>
        <fullName evidence="1">Phenylacetate-CoA ligase</fullName>
        <ecNumber evidence="1">6.2.1.30</ecNumber>
    </submittedName>
</protein>
<dbReference type="InterPro" id="IPR042099">
    <property type="entry name" value="ANL_N_sf"/>
</dbReference>
<keyword evidence="2" id="KW-1185">Reference proteome</keyword>
<evidence type="ECO:0000313" key="1">
    <source>
        <dbReference type="EMBL" id="CCH31416.1"/>
    </source>
</evidence>
<dbReference type="Proteomes" id="UP000006281">
    <property type="component" value="Chromosome"/>
</dbReference>
<keyword evidence="1" id="KW-0436">Ligase</keyword>